<feature type="active site" description="Charge relay system" evidence="1">
    <location>
        <position position="11"/>
    </location>
</feature>
<keyword evidence="1" id="KW-0720">Serine protease</keyword>
<dbReference type="RefSeq" id="WP_255855642.1">
    <property type="nucleotide sequence ID" value="NZ_CP073347.1"/>
</dbReference>
<feature type="active site" description="Charge relay system" evidence="1">
    <location>
        <position position="183"/>
    </location>
</feature>
<protein>
    <submittedName>
        <fullName evidence="3">Peptidase S8/S53 subtilisin kexin sedolisin</fullName>
    </submittedName>
</protein>
<feature type="active site" description="Charge relay system" evidence="1">
    <location>
        <position position="47"/>
    </location>
</feature>
<dbReference type="EMBL" id="CP073347">
    <property type="protein sequence ID" value="UTW13456.1"/>
    <property type="molecule type" value="Genomic_DNA"/>
</dbReference>
<dbReference type="PROSITE" id="PS51892">
    <property type="entry name" value="SUBTILASE"/>
    <property type="match status" value="1"/>
</dbReference>
<dbReference type="InterPro" id="IPR036852">
    <property type="entry name" value="Peptidase_S8/S53_dom_sf"/>
</dbReference>
<name>A0ABY5HM28_9GAMM</name>
<keyword evidence="4" id="KW-1185">Reference proteome</keyword>
<evidence type="ECO:0000313" key="4">
    <source>
        <dbReference type="Proteomes" id="UP001058461"/>
    </source>
</evidence>
<evidence type="ECO:0000256" key="1">
    <source>
        <dbReference type="PROSITE-ProRule" id="PRU01240"/>
    </source>
</evidence>
<dbReference type="Proteomes" id="UP001058461">
    <property type="component" value="Chromosome"/>
</dbReference>
<dbReference type="InterPro" id="IPR000209">
    <property type="entry name" value="Peptidase_S8/S53_dom"/>
</dbReference>
<dbReference type="Gene3D" id="3.40.50.200">
    <property type="entry name" value="Peptidase S8/S53 domain"/>
    <property type="match status" value="1"/>
</dbReference>
<proteinExistence type="inferred from homology"/>
<comment type="similarity">
    <text evidence="1">Belongs to the peptidase S8 family.</text>
</comment>
<evidence type="ECO:0000313" key="3">
    <source>
        <dbReference type="EMBL" id="UTW13456.1"/>
    </source>
</evidence>
<gene>
    <name evidence="3" type="ORF">KDW95_07350</name>
</gene>
<feature type="domain" description="Peptidase S8/S53" evidence="2">
    <location>
        <begin position="5"/>
        <end position="126"/>
    </location>
</feature>
<reference evidence="3" key="1">
    <citation type="submission" date="2021-04" db="EMBL/GenBank/DDBJ databases">
        <title>Oceanospirillales bacteria with DddD are important DMSP degraders in coastal seawater.</title>
        <authorList>
            <person name="Liu J."/>
        </authorList>
    </citation>
    <scope>NUCLEOTIDE SEQUENCE</scope>
    <source>
        <strain evidence="3">D13-1</strain>
    </source>
</reference>
<evidence type="ECO:0000259" key="2">
    <source>
        <dbReference type="Pfam" id="PF00082"/>
    </source>
</evidence>
<keyword evidence="1" id="KW-0378">Hydrolase</keyword>
<accession>A0ABY5HM28</accession>
<sequence length="240" mass="25734">MTKPVRVGIVDSGCGDAQLERVDASAGFVIEQQQLWQSEAVPDRLGHGSMVLDIIQALAPASRVVVAQVFHERLSTSAHQVAAAIDWLLEQQVAVINLSLGLRQDRPVLHEACRRALSAGVLLCASSPARGDPVFPAAYPGVFRMTGDARCGRGDISHLGTEFADFGAHVRPLDGRLGASGASMGCAHLSGHLARYLIEQPQPFERDDLSAAQTRLLAARAWLIGQACYQGPERRGPRES</sequence>
<organism evidence="3 4">
    <name type="scientific">Marinobacterium rhizophilum</name>
    <dbReference type="NCBI Taxonomy" id="420402"/>
    <lineage>
        <taxon>Bacteria</taxon>
        <taxon>Pseudomonadati</taxon>
        <taxon>Pseudomonadota</taxon>
        <taxon>Gammaproteobacteria</taxon>
        <taxon>Oceanospirillales</taxon>
        <taxon>Oceanospirillaceae</taxon>
        <taxon>Marinobacterium</taxon>
    </lineage>
</organism>
<keyword evidence="1" id="KW-0645">Protease</keyword>
<dbReference type="SUPFAM" id="SSF52743">
    <property type="entry name" value="Subtilisin-like"/>
    <property type="match status" value="1"/>
</dbReference>
<dbReference type="Pfam" id="PF00082">
    <property type="entry name" value="Peptidase_S8"/>
    <property type="match status" value="1"/>
</dbReference>